<dbReference type="Proteomes" id="UP000001880">
    <property type="component" value="Chromosome"/>
</dbReference>
<evidence type="ECO:0000256" key="6">
    <source>
        <dbReference type="ARBA" id="ARBA00023186"/>
    </source>
</evidence>
<organism evidence="12 13">
    <name type="scientific">Haliangium ochraceum (strain DSM 14365 / JCM 11303 / SMP-2)</name>
    <dbReference type="NCBI Taxonomy" id="502025"/>
    <lineage>
        <taxon>Bacteria</taxon>
        <taxon>Pseudomonadati</taxon>
        <taxon>Myxococcota</taxon>
        <taxon>Polyangia</taxon>
        <taxon>Haliangiales</taxon>
        <taxon>Kofleriaceae</taxon>
        <taxon>Haliangium</taxon>
    </lineage>
</organism>
<evidence type="ECO:0000256" key="2">
    <source>
        <dbReference type="ARBA" id="ARBA00004496"/>
    </source>
</evidence>
<evidence type="ECO:0000256" key="8">
    <source>
        <dbReference type="ARBA" id="ARBA00037071"/>
    </source>
</evidence>
<evidence type="ECO:0000256" key="5">
    <source>
        <dbReference type="ARBA" id="ARBA00023110"/>
    </source>
</evidence>
<dbReference type="eggNOG" id="COG1047">
    <property type="taxonomic scope" value="Bacteria"/>
</dbReference>
<evidence type="ECO:0000256" key="10">
    <source>
        <dbReference type="SAM" id="MobiDB-lite"/>
    </source>
</evidence>
<dbReference type="GO" id="GO:0003755">
    <property type="term" value="F:peptidyl-prolyl cis-trans isomerase activity"/>
    <property type="evidence" value="ECO:0007669"/>
    <property type="project" value="UniProtKB-KW"/>
</dbReference>
<dbReference type="OrthoDB" id="9808891at2"/>
<accession>D0LKB0</accession>
<evidence type="ECO:0000256" key="3">
    <source>
        <dbReference type="ARBA" id="ARBA00006577"/>
    </source>
</evidence>
<dbReference type="PANTHER" id="PTHR47861:SF3">
    <property type="entry name" value="FKBP-TYPE PEPTIDYL-PROLYL CIS-TRANS ISOMERASE SLYD"/>
    <property type="match status" value="1"/>
</dbReference>
<proteinExistence type="inferred from homology"/>
<evidence type="ECO:0000259" key="11">
    <source>
        <dbReference type="PROSITE" id="PS50059"/>
    </source>
</evidence>
<protein>
    <recommendedName>
        <fullName evidence="9">peptidylprolyl isomerase</fullName>
        <ecNumber evidence="9">5.2.1.8</ecNumber>
    </recommendedName>
</protein>
<dbReference type="Gene3D" id="3.10.50.40">
    <property type="match status" value="1"/>
</dbReference>
<evidence type="ECO:0000313" key="12">
    <source>
        <dbReference type="EMBL" id="ACY13144.1"/>
    </source>
</evidence>
<dbReference type="AlphaFoldDB" id="D0LKB0"/>
<dbReference type="GO" id="GO:0042026">
    <property type="term" value="P:protein refolding"/>
    <property type="evidence" value="ECO:0007669"/>
    <property type="project" value="UniProtKB-ARBA"/>
</dbReference>
<comment type="similarity">
    <text evidence="3">Belongs to the FKBP-type PPIase family.</text>
</comment>
<comment type="catalytic activity">
    <reaction evidence="1 9">
        <text>[protein]-peptidylproline (omega=180) = [protein]-peptidylproline (omega=0)</text>
        <dbReference type="Rhea" id="RHEA:16237"/>
        <dbReference type="Rhea" id="RHEA-COMP:10747"/>
        <dbReference type="Rhea" id="RHEA-COMP:10748"/>
        <dbReference type="ChEBI" id="CHEBI:83833"/>
        <dbReference type="ChEBI" id="CHEBI:83834"/>
        <dbReference type="EC" id="5.2.1.8"/>
    </reaction>
</comment>
<keyword evidence="13" id="KW-1185">Reference proteome</keyword>
<reference evidence="12 13" key="1">
    <citation type="journal article" date="2010" name="Stand. Genomic Sci.">
        <title>Complete genome sequence of Haliangium ochraceum type strain (SMP-2).</title>
        <authorList>
            <consortium name="US DOE Joint Genome Institute (JGI-PGF)"/>
            <person name="Ivanova N."/>
            <person name="Daum C."/>
            <person name="Lang E."/>
            <person name="Abt B."/>
            <person name="Kopitz M."/>
            <person name="Saunders E."/>
            <person name="Lapidus A."/>
            <person name="Lucas S."/>
            <person name="Glavina Del Rio T."/>
            <person name="Nolan M."/>
            <person name="Tice H."/>
            <person name="Copeland A."/>
            <person name="Cheng J.F."/>
            <person name="Chen F."/>
            <person name="Bruce D."/>
            <person name="Goodwin L."/>
            <person name="Pitluck S."/>
            <person name="Mavromatis K."/>
            <person name="Pati A."/>
            <person name="Mikhailova N."/>
            <person name="Chen A."/>
            <person name="Palaniappan K."/>
            <person name="Land M."/>
            <person name="Hauser L."/>
            <person name="Chang Y.J."/>
            <person name="Jeffries C.D."/>
            <person name="Detter J.C."/>
            <person name="Brettin T."/>
            <person name="Rohde M."/>
            <person name="Goker M."/>
            <person name="Bristow J."/>
            <person name="Markowitz V."/>
            <person name="Eisen J.A."/>
            <person name="Hugenholtz P."/>
            <person name="Kyrpides N.C."/>
            <person name="Klenk H.P."/>
        </authorList>
    </citation>
    <scope>NUCLEOTIDE SEQUENCE [LARGE SCALE GENOMIC DNA]</scope>
    <source>
        <strain evidence="13">DSM 14365 / CIP 107738 / JCM 11303 / AJ 13395 / SMP-2</strain>
    </source>
</reference>
<dbReference type="SUPFAM" id="SSF54534">
    <property type="entry name" value="FKBP-like"/>
    <property type="match status" value="1"/>
</dbReference>
<evidence type="ECO:0000256" key="9">
    <source>
        <dbReference type="PROSITE-ProRule" id="PRU00277"/>
    </source>
</evidence>
<evidence type="ECO:0000256" key="1">
    <source>
        <dbReference type="ARBA" id="ARBA00000971"/>
    </source>
</evidence>
<dbReference type="InterPro" id="IPR001179">
    <property type="entry name" value="PPIase_FKBP_dom"/>
</dbReference>
<gene>
    <name evidence="12" type="ordered locus">Hoch_0505</name>
</gene>
<dbReference type="InterPro" id="IPR046357">
    <property type="entry name" value="PPIase_dom_sf"/>
</dbReference>
<dbReference type="STRING" id="502025.Hoch_0505"/>
<dbReference type="RefSeq" id="WP_012825771.1">
    <property type="nucleotide sequence ID" value="NC_013440.1"/>
</dbReference>
<feature type="domain" description="PPIase FKBP-type" evidence="11">
    <location>
        <begin position="6"/>
        <end position="86"/>
    </location>
</feature>
<dbReference type="GO" id="GO:0005737">
    <property type="term" value="C:cytoplasm"/>
    <property type="evidence" value="ECO:0007669"/>
    <property type="project" value="UniProtKB-SubCell"/>
</dbReference>
<feature type="region of interest" description="Disordered" evidence="10">
    <location>
        <begin position="137"/>
        <end position="156"/>
    </location>
</feature>
<evidence type="ECO:0000256" key="7">
    <source>
        <dbReference type="ARBA" id="ARBA00023235"/>
    </source>
</evidence>
<comment type="subcellular location">
    <subcellularLocation>
        <location evidence="2">Cytoplasm</location>
    </subcellularLocation>
</comment>
<evidence type="ECO:0000256" key="4">
    <source>
        <dbReference type="ARBA" id="ARBA00022490"/>
    </source>
</evidence>
<evidence type="ECO:0000313" key="13">
    <source>
        <dbReference type="Proteomes" id="UP000001880"/>
    </source>
</evidence>
<keyword evidence="4" id="KW-0963">Cytoplasm</keyword>
<name>D0LKB0_HALO1</name>
<sequence length="156" mass="17264">MKIENGRRVRLKVQLKAVGGDIIEKSVVEYIHGGGTMLPGLERVLDSMESGTKKEGVIQAANAFGDPSFQREKRMSRKEFPKDAKLKVGDRFVAKGVDNQQNVVLEISKVGSDEVRVQLRHPLADNDIEYKVHVLQVTDPRPPPLPPEALGARADD</sequence>
<keyword evidence="5 9" id="KW-0697">Rotamase</keyword>
<dbReference type="KEGG" id="hoh:Hoch_0505"/>
<dbReference type="HOGENOM" id="CLU_098197_1_0_7"/>
<dbReference type="EMBL" id="CP001804">
    <property type="protein sequence ID" value="ACY13144.1"/>
    <property type="molecule type" value="Genomic_DNA"/>
</dbReference>
<dbReference type="EC" id="5.2.1.8" evidence="9"/>
<dbReference type="PANTHER" id="PTHR47861">
    <property type="entry name" value="FKBP-TYPE PEPTIDYL-PROLYL CIS-TRANS ISOMERASE SLYD"/>
    <property type="match status" value="1"/>
</dbReference>
<keyword evidence="6" id="KW-0143">Chaperone</keyword>
<comment type="function">
    <text evidence="8">Also involved in hydrogenase metallocenter assembly, probably by participating in the nickel insertion step. This function in hydrogenase biosynthesis requires chaperone activity and the presence of the metal-binding domain, but not PPIase activity.</text>
</comment>
<dbReference type="PROSITE" id="PS50059">
    <property type="entry name" value="FKBP_PPIASE"/>
    <property type="match status" value="1"/>
</dbReference>
<keyword evidence="7 9" id="KW-0413">Isomerase</keyword>